<evidence type="ECO:0000259" key="1">
    <source>
        <dbReference type="Pfam" id="PF12680"/>
    </source>
</evidence>
<sequence length="120" mass="13337">MSTTTTTFDTEALRRGIEERDTATLRALYAPDAEMTVVDRNAPPSQPRVLRGRTAIGEYLDETCGRDMTHRLERIVVSGDTAAFTQACRYPDGTRVLCLAMLDLRDGLIVSQTAVQEWDA</sequence>
<dbReference type="InterPro" id="IPR037401">
    <property type="entry name" value="SnoaL-like"/>
</dbReference>
<keyword evidence="3" id="KW-1185">Reference proteome</keyword>
<dbReference type="OrthoDB" id="8087138at2"/>
<name>A0A6P2C878_9ACTN</name>
<dbReference type="Gene3D" id="3.10.450.50">
    <property type="match status" value="1"/>
</dbReference>
<proteinExistence type="predicted"/>
<organism evidence="2 3">
    <name type="scientific">Trebonia kvetii</name>
    <dbReference type="NCBI Taxonomy" id="2480626"/>
    <lineage>
        <taxon>Bacteria</taxon>
        <taxon>Bacillati</taxon>
        <taxon>Actinomycetota</taxon>
        <taxon>Actinomycetes</taxon>
        <taxon>Streptosporangiales</taxon>
        <taxon>Treboniaceae</taxon>
        <taxon>Trebonia</taxon>
    </lineage>
</organism>
<comment type="caution">
    <text evidence="2">The sequence shown here is derived from an EMBL/GenBank/DDBJ whole genome shotgun (WGS) entry which is preliminary data.</text>
</comment>
<feature type="domain" description="SnoaL-like" evidence="1">
    <location>
        <begin position="12"/>
        <end position="111"/>
    </location>
</feature>
<protein>
    <submittedName>
        <fullName evidence="2">Nuclear transport factor 2 family protein</fullName>
    </submittedName>
</protein>
<evidence type="ECO:0000313" key="2">
    <source>
        <dbReference type="EMBL" id="TVZ06705.1"/>
    </source>
</evidence>
<reference evidence="2 3" key="1">
    <citation type="submission" date="2018-11" db="EMBL/GenBank/DDBJ databases">
        <title>Trebonia kvetii gen.nov., sp.nov., a novel acidophilic actinobacterium, and proposal of the new actinobacterial family Treboniaceae fam. nov.</title>
        <authorList>
            <person name="Rapoport D."/>
            <person name="Sagova-Mareckova M."/>
            <person name="Sedlacek I."/>
            <person name="Provaznik J."/>
            <person name="Kralova S."/>
            <person name="Pavlinic D."/>
            <person name="Benes V."/>
            <person name="Kopecky J."/>
        </authorList>
    </citation>
    <scope>NUCLEOTIDE SEQUENCE [LARGE SCALE GENOMIC DNA]</scope>
    <source>
        <strain evidence="2 3">15Tr583</strain>
    </source>
</reference>
<evidence type="ECO:0000313" key="3">
    <source>
        <dbReference type="Proteomes" id="UP000460272"/>
    </source>
</evidence>
<gene>
    <name evidence="2" type="ORF">EAS64_04860</name>
</gene>
<dbReference type="EMBL" id="RPFW01000001">
    <property type="protein sequence ID" value="TVZ06705.1"/>
    <property type="molecule type" value="Genomic_DNA"/>
</dbReference>
<dbReference type="InterPro" id="IPR032710">
    <property type="entry name" value="NTF2-like_dom_sf"/>
</dbReference>
<dbReference type="Pfam" id="PF12680">
    <property type="entry name" value="SnoaL_2"/>
    <property type="match status" value="1"/>
</dbReference>
<dbReference type="Proteomes" id="UP000460272">
    <property type="component" value="Unassembled WGS sequence"/>
</dbReference>
<dbReference type="RefSeq" id="WP_145851458.1">
    <property type="nucleotide sequence ID" value="NZ_RPFW01000001.1"/>
</dbReference>
<accession>A0A6P2C878</accession>
<dbReference type="SUPFAM" id="SSF54427">
    <property type="entry name" value="NTF2-like"/>
    <property type="match status" value="1"/>
</dbReference>
<dbReference type="AlphaFoldDB" id="A0A6P2C878"/>